<keyword evidence="2" id="KW-0687">Ribonucleoprotein</keyword>
<dbReference type="InterPro" id="IPR014719">
    <property type="entry name" value="Ribosomal_bL12_C/ClpS-like"/>
</dbReference>
<evidence type="ECO:0000313" key="2">
    <source>
        <dbReference type="EMBL" id="HIT74330.1"/>
    </source>
</evidence>
<dbReference type="GO" id="GO:0003735">
    <property type="term" value="F:structural constituent of ribosome"/>
    <property type="evidence" value="ECO:0007669"/>
    <property type="project" value="InterPro"/>
</dbReference>
<reference evidence="2" key="2">
    <citation type="journal article" date="2021" name="PeerJ">
        <title>Extensive microbial diversity within the chicken gut microbiome revealed by metagenomics and culture.</title>
        <authorList>
            <person name="Gilroy R."/>
            <person name="Ravi A."/>
            <person name="Getino M."/>
            <person name="Pursley I."/>
            <person name="Horton D.L."/>
            <person name="Alikhan N.F."/>
            <person name="Baker D."/>
            <person name="Gharbi K."/>
            <person name="Hall N."/>
            <person name="Watson M."/>
            <person name="Adriaenssens E.M."/>
            <person name="Foster-Nyarko E."/>
            <person name="Jarju S."/>
            <person name="Secka A."/>
            <person name="Antonio M."/>
            <person name="Oren A."/>
            <person name="Chaudhuri R.R."/>
            <person name="La Ragione R."/>
            <person name="Hildebrand F."/>
            <person name="Pallen M.J."/>
        </authorList>
    </citation>
    <scope>NUCLEOTIDE SEQUENCE</scope>
    <source>
        <strain evidence="2">ChiGjej1B1-24693</strain>
    </source>
</reference>
<dbReference type="AlphaFoldDB" id="A0A9D1GWZ7"/>
<dbReference type="InterPro" id="IPR013823">
    <property type="entry name" value="Ribosomal_bL12_C"/>
</dbReference>
<comment type="caution">
    <text evidence="2">The sequence shown here is derived from an EMBL/GenBank/DDBJ whole genome shotgun (WGS) entry which is preliminary data.</text>
</comment>
<dbReference type="Pfam" id="PF00542">
    <property type="entry name" value="Ribosomal_L12"/>
    <property type="match status" value="1"/>
</dbReference>
<sequence>MRIRIGSALAQGRKIEAIKLYREATGAGLKDAKDAVEYWESYGTVEVRED</sequence>
<feature type="domain" description="Large ribosomal subunit protein bL12 C-terminal" evidence="1">
    <location>
        <begin position="11"/>
        <end position="38"/>
    </location>
</feature>
<reference evidence="2" key="1">
    <citation type="submission" date="2020-10" db="EMBL/GenBank/DDBJ databases">
        <authorList>
            <person name="Gilroy R."/>
        </authorList>
    </citation>
    <scope>NUCLEOTIDE SEQUENCE</scope>
    <source>
        <strain evidence="2">ChiGjej1B1-24693</strain>
    </source>
</reference>
<proteinExistence type="predicted"/>
<dbReference type="Gene3D" id="3.30.1390.10">
    <property type="match status" value="1"/>
</dbReference>
<dbReference type="GO" id="GO:0005840">
    <property type="term" value="C:ribosome"/>
    <property type="evidence" value="ECO:0007669"/>
    <property type="project" value="UniProtKB-KW"/>
</dbReference>
<gene>
    <name evidence="2" type="ORF">IAA98_01940</name>
</gene>
<accession>A0A9D1GWZ7</accession>
<dbReference type="Proteomes" id="UP000886842">
    <property type="component" value="Unassembled WGS sequence"/>
</dbReference>
<dbReference type="SUPFAM" id="SSF54736">
    <property type="entry name" value="ClpS-like"/>
    <property type="match status" value="1"/>
</dbReference>
<protein>
    <submittedName>
        <fullName evidence="2">Ribosomal protein L7/L12</fullName>
    </submittedName>
</protein>
<dbReference type="EMBL" id="DVLP01000055">
    <property type="protein sequence ID" value="HIT74330.1"/>
    <property type="molecule type" value="Genomic_DNA"/>
</dbReference>
<name>A0A9D1GWZ7_9ACTN</name>
<keyword evidence="2" id="KW-0689">Ribosomal protein</keyword>
<evidence type="ECO:0000313" key="3">
    <source>
        <dbReference type="Proteomes" id="UP000886842"/>
    </source>
</evidence>
<organism evidence="2 3">
    <name type="scientific">Candidatus Avipropionibacterium avicola</name>
    <dbReference type="NCBI Taxonomy" id="2840701"/>
    <lineage>
        <taxon>Bacteria</taxon>
        <taxon>Bacillati</taxon>
        <taxon>Actinomycetota</taxon>
        <taxon>Actinomycetes</taxon>
        <taxon>Propionibacteriales</taxon>
        <taxon>Propionibacteriaceae</taxon>
        <taxon>Propionibacteriaceae incertae sedis</taxon>
        <taxon>Candidatus Avipropionibacterium</taxon>
    </lineage>
</organism>
<evidence type="ECO:0000259" key="1">
    <source>
        <dbReference type="Pfam" id="PF00542"/>
    </source>
</evidence>
<dbReference type="GO" id="GO:0006412">
    <property type="term" value="P:translation"/>
    <property type="evidence" value="ECO:0007669"/>
    <property type="project" value="InterPro"/>
</dbReference>